<evidence type="ECO:0000313" key="2">
    <source>
        <dbReference type="EMBL" id="CAB4920261.1"/>
    </source>
</evidence>
<organism evidence="2">
    <name type="scientific">freshwater metagenome</name>
    <dbReference type="NCBI Taxonomy" id="449393"/>
    <lineage>
        <taxon>unclassified sequences</taxon>
        <taxon>metagenomes</taxon>
        <taxon>ecological metagenomes</taxon>
    </lineage>
</organism>
<reference evidence="2" key="1">
    <citation type="submission" date="2020-05" db="EMBL/GenBank/DDBJ databases">
        <authorList>
            <person name="Chiriac C."/>
            <person name="Salcher M."/>
            <person name="Ghai R."/>
            <person name="Kavagutti S V."/>
        </authorList>
    </citation>
    <scope>NUCLEOTIDE SEQUENCE</scope>
</reference>
<accession>A0A6J7HH01</accession>
<proteinExistence type="predicted"/>
<gene>
    <name evidence="2" type="ORF">UFOPK3543_02039</name>
</gene>
<feature type="region of interest" description="Disordered" evidence="1">
    <location>
        <begin position="217"/>
        <end position="257"/>
    </location>
</feature>
<name>A0A6J7HH01_9ZZZZ</name>
<sequence length="300" mass="33084">MIGGHITGQCFIGQHEAVSHDVGRDIEDVLGQRVGAAPQQRECPTGANETKRRARARAEADQLAQVVHAEGGRFAGGENQIHRVVDDPSVDVHRIGCFLESLDEVGVEDLARHRCANTHAFHDRHLLGRSGVADDDFHEEAVALRFGQRVHTLALDRVLRGEHEERIGCGEGAPADRDLLLGHDLEQCRLHLRRRAVDLIGQDEVGKHRTQLDVKRLGGRPVDTGTDDVGRQEVGGELQAGERSAAHPGERLDGERLRDTGYALEEAVATREQAHHQPFDDPVLADDHLLDLEEGRFDDL</sequence>
<evidence type="ECO:0000256" key="1">
    <source>
        <dbReference type="SAM" id="MobiDB-lite"/>
    </source>
</evidence>
<feature type="compositionally biased region" description="Basic and acidic residues" evidence="1">
    <location>
        <begin position="244"/>
        <end position="257"/>
    </location>
</feature>
<dbReference type="AlphaFoldDB" id="A0A6J7HH01"/>
<dbReference type="EMBL" id="CAFBMH010000087">
    <property type="protein sequence ID" value="CAB4920261.1"/>
    <property type="molecule type" value="Genomic_DNA"/>
</dbReference>
<protein>
    <submittedName>
        <fullName evidence="2">Unannotated protein</fullName>
    </submittedName>
</protein>